<feature type="transmembrane region" description="Helical" evidence="6">
    <location>
        <begin position="12"/>
        <end position="32"/>
    </location>
</feature>
<comment type="similarity">
    <text evidence="2">Belongs to the Tic20 family.</text>
</comment>
<feature type="transmembrane region" description="Helical" evidence="6">
    <location>
        <begin position="87"/>
        <end position="108"/>
    </location>
</feature>
<evidence type="ECO:0000256" key="5">
    <source>
        <dbReference type="ARBA" id="ARBA00023136"/>
    </source>
</evidence>
<dbReference type="PANTHER" id="PTHR33510:SF5">
    <property type="entry name" value="PROTEIN TIC 20-II, CHLOROPLASTIC"/>
    <property type="match status" value="1"/>
</dbReference>
<dbReference type="InterPro" id="IPR005691">
    <property type="entry name" value="Tic20"/>
</dbReference>
<name>A0A1J0ADC0_9CYAN</name>
<dbReference type="Proteomes" id="UP000180235">
    <property type="component" value="Chromosome"/>
</dbReference>
<evidence type="ECO:0000256" key="6">
    <source>
        <dbReference type="SAM" id="Phobius"/>
    </source>
</evidence>
<organism evidence="7 8">
    <name type="scientific">Gloeomargarita lithophora Alchichica-D10</name>
    <dbReference type="NCBI Taxonomy" id="1188229"/>
    <lineage>
        <taxon>Bacteria</taxon>
        <taxon>Bacillati</taxon>
        <taxon>Cyanobacteriota</taxon>
        <taxon>Cyanophyceae</taxon>
        <taxon>Gloeomargaritales</taxon>
        <taxon>Gloeomargaritaceae</taxon>
        <taxon>Gloeomargarita</taxon>
    </lineage>
</organism>
<dbReference type="GO" id="GO:0016020">
    <property type="term" value="C:membrane"/>
    <property type="evidence" value="ECO:0007669"/>
    <property type="project" value="UniProtKB-SubCell"/>
</dbReference>
<keyword evidence="3 6" id="KW-0812">Transmembrane</keyword>
<evidence type="ECO:0000256" key="1">
    <source>
        <dbReference type="ARBA" id="ARBA00004141"/>
    </source>
</evidence>
<gene>
    <name evidence="7" type="ORF">GlitD10_1589</name>
</gene>
<comment type="subcellular location">
    <subcellularLocation>
        <location evidence="1">Membrane</location>
        <topology evidence="1">Multi-pass membrane protein</topology>
    </subcellularLocation>
</comment>
<evidence type="ECO:0000256" key="4">
    <source>
        <dbReference type="ARBA" id="ARBA00022989"/>
    </source>
</evidence>
<evidence type="ECO:0000256" key="3">
    <source>
        <dbReference type="ARBA" id="ARBA00022692"/>
    </source>
</evidence>
<reference evidence="7 8" key="1">
    <citation type="submission" date="2016-10" db="EMBL/GenBank/DDBJ databases">
        <title>Description of Gloeomargarita lithophora gen. nov., sp. nov., a thylakoid-bearing basal-branching cyanobacterium with intracellular carbonates, and proposal for Gloeomargaritales ord. nov.</title>
        <authorList>
            <person name="Moreira D."/>
            <person name="Tavera R."/>
            <person name="Benzerara K."/>
            <person name="Skouri-Panet F."/>
            <person name="Couradeau E."/>
            <person name="Gerard E."/>
            <person name="Loussert C."/>
            <person name="Novelo E."/>
            <person name="Zivanovic Y."/>
            <person name="Lopez-Garcia P."/>
        </authorList>
    </citation>
    <scope>NUCLEOTIDE SEQUENCE [LARGE SCALE GENOMIC DNA]</scope>
    <source>
        <strain evidence="7 8">D10</strain>
    </source>
</reference>
<evidence type="ECO:0000313" key="8">
    <source>
        <dbReference type="Proteomes" id="UP000180235"/>
    </source>
</evidence>
<evidence type="ECO:0000313" key="7">
    <source>
        <dbReference type="EMBL" id="APB33913.1"/>
    </source>
</evidence>
<dbReference type="KEGG" id="glt:GlitD10_1589"/>
<sequence length="160" mass="18005">MAWRSSTTPLDRVFASLVYLIPLYDGIVYGRFLFAQFPFLNYLQYPLIPLAIVYGLIPFGLGSLVVFIALFIGVVRNEKIPHFIRFNAMQAILISILLSLIGLIYSFILQPIVQGFIAEVLFNTIFLGVLATVGYSVVQSVRGRYAEMPLISEASYLQTR</sequence>
<dbReference type="OrthoDB" id="558786at2"/>
<feature type="transmembrane region" description="Helical" evidence="6">
    <location>
        <begin position="52"/>
        <end position="75"/>
    </location>
</feature>
<accession>A0A1J0ADC0</accession>
<protein>
    <recommendedName>
        <fullName evidence="9">Tic20 family protein</fullName>
    </recommendedName>
</protein>
<dbReference type="EMBL" id="CP017675">
    <property type="protein sequence ID" value="APB33913.1"/>
    <property type="molecule type" value="Genomic_DNA"/>
</dbReference>
<keyword evidence="5 6" id="KW-0472">Membrane</keyword>
<dbReference type="Pfam" id="PF16166">
    <property type="entry name" value="TIC20"/>
    <property type="match status" value="1"/>
</dbReference>
<keyword evidence="8" id="KW-1185">Reference proteome</keyword>
<dbReference type="AlphaFoldDB" id="A0A1J0ADC0"/>
<feature type="transmembrane region" description="Helical" evidence="6">
    <location>
        <begin position="120"/>
        <end position="138"/>
    </location>
</feature>
<evidence type="ECO:0008006" key="9">
    <source>
        <dbReference type="Google" id="ProtNLM"/>
    </source>
</evidence>
<dbReference type="RefSeq" id="WP_071454431.1">
    <property type="nucleotide sequence ID" value="NZ_CP017675.1"/>
</dbReference>
<keyword evidence="4 6" id="KW-1133">Transmembrane helix</keyword>
<dbReference type="PANTHER" id="PTHR33510">
    <property type="entry name" value="PROTEIN TIC 20-II, CHLOROPLASTIC"/>
    <property type="match status" value="1"/>
</dbReference>
<proteinExistence type="inferred from homology"/>
<dbReference type="STRING" id="1188229.GlitD10_1589"/>
<evidence type="ECO:0000256" key="2">
    <source>
        <dbReference type="ARBA" id="ARBA00009596"/>
    </source>
</evidence>